<feature type="transmembrane region" description="Helical" evidence="2">
    <location>
        <begin position="18"/>
        <end position="39"/>
    </location>
</feature>
<accession>A0ABX6YWI8</accession>
<protein>
    <submittedName>
        <fullName evidence="3">Uncharacterized protein</fullName>
    </submittedName>
</protein>
<dbReference type="Proteomes" id="UP000192422">
    <property type="component" value="Chromosome"/>
</dbReference>
<dbReference type="EMBL" id="CP053562">
    <property type="protein sequence ID" value="QPZ91649.1"/>
    <property type="molecule type" value="Genomic_DNA"/>
</dbReference>
<keyword evidence="2" id="KW-0812">Transmembrane</keyword>
<proteinExistence type="predicted"/>
<feature type="compositionally biased region" description="Polar residues" evidence="1">
    <location>
        <begin position="82"/>
        <end position="110"/>
    </location>
</feature>
<evidence type="ECO:0000256" key="1">
    <source>
        <dbReference type="SAM" id="MobiDB-lite"/>
    </source>
</evidence>
<keyword evidence="2" id="KW-0472">Membrane</keyword>
<reference evidence="3 4" key="1">
    <citation type="submission" date="2020-05" db="EMBL/GenBank/DDBJ databases">
        <title>Thioclava electrotropha strain Elox9 finished genome.</title>
        <authorList>
            <person name="Rowe A.R."/>
            <person name="Wilbanks E.G."/>
        </authorList>
    </citation>
    <scope>NUCLEOTIDE SEQUENCE [LARGE SCALE GENOMIC DNA]</scope>
    <source>
        <strain evidence="3 4">Elox9</strain>
    </source>
</reference>
<name>A0ABX6YWI8_9RHOB</name>
<sequence>MSAPDTNTKTQTKKHAPALIGIAIVAVLGVAVILVWIAMATDTSEPAASDASQAEVTTQPAPETEGVVRSEPPAKPLDGIGLSTTQAPETTGVGNVESNGDATQADPIQQ</sequence>
<keyword evidence="4" id="KW-1185">Reference proteome</keyword>
<organism evidence="3 4">
    <name type="scientific">Thioclava electrotropha</name>
    <dbReference type="NCBI Taxonomy" id="1549850"/>
    <lineage>
        <taxon>Bacteria</taxon>
        <taxon>Pseudomonadati</taxon>
        <taxon>Pseudomonadota</taxon>
        <taxon>Alphaproteobacteria</taxon>
        <taxon>Rhodobacterales</taxon>
        <taxon>Paracoccaceae</taxon>
        <taxon>Thioclava</taxon>
    </lineage>
</organism>
<evidence type="ECO:0000313" key="4">
    <source>
        <dbReference type="Proteomes" id="UP000192422"/>
    </source>
</evidence>
<keyword evidence="2" id="KW-1133">Transmembrane helix</keyword>
<feature type="region of interest" description="Disordered" evidence="1">
    <location>
        <begin position="43"/>
        <end position="110"/>
    </location>
</feature>
<gene>
    <name evidence="3" type="ORF">AKL02_012615</name>
</gene>
<evidence type="ECO:0000256" key="2">
    <source>
        <dbReference type="SAM" id="Phobius"/>
    </source>
</evidence>
<evidence type="ECO:0000313" key="3">
    <source>
        <dbReference type="EMBL" id="QPZ91649.1"/>
    </source>
</evidence>
<dbReference type="RefSeq" id="WP_083078860.1">
    <property type="nucleotide sequence ID" value="NZ_CP053562.1"/>
</dbReference>
<feature type="compositionally biased region" description="Polar residues" evidence="1">
    <location>
        <begin position="43"/>
        <end position="61"/>
    </location>
</feature>